<dbReference type="InterPro" id="IPR013785">
    <property type="entry name" value="Aldolase_TIM"/>
</dbReference>
<evidence type="ECO:0000259" key="5">
    <source>
        <dbReference type="Pfam" id="PF04055"/>
    </source>
</evidence>
<accession>A0AAE3DDT7</accession>
<keyword evidence="2" id="KW-0479">Metal-binding</keyword>
<dbReference type="InterPro" id="IPR058240">
    <property type="entry name" value="rSAM_sf"/>
</dbReference>
<sequence>MNVIDFIPHLEIQVAEHCNLNCASCTHFSPLAKESYIAKEDFSSQLKRANLIFNGHCKSLKIMGGEPLLHPEIAELQCLARKAMPEIKITLQTNGILLTGMSEEFWNSCRNNDIFVRVTRYPIKLNEDEIKRLAQQYNVNLKFHPEETIKSFNLYPLSIDGQGDSENNLANCKMKLRYVLIKNGRLFPCPIAGNAEHFNITFNQQLGCCEQDSISLDDVHSFEDYAHFATRPLAFCKHCLPNQYRRDIGWTHSKKAISEWT</sequence>
<dbReference type="Gene3D" id="3.20.20.70">
    <property type="entry name" value="Aldolase class I"/>
    <property type="match status" value="1"/>
</dbReference>
<keyword evidence="7" id="KW-1185">Reference proteome</keyword>
<comment type="caution">
    <text evidence="6">The sequence shown here is derived from an EMBL/GenBank/DDBJ whole genome shotgun (WGS) entry which is preliminary data.</text>
</comment>
<protein>
    <submittedName>
        <fullName evidence="6">Radical SAM protein</fullName>
    </submittedName>
</protein>
<organism evidence="6 7">
    <name type="scientific">Brotocaccenecus cirricatena</name>
    <dbReference type="NCBI Taxonomy" id="3064195"/>
    <lineage>
        <taxon>Bacteria</taxon>
        <taxon>Bacillati</taxon>
        <taxon>Bacillota</taxon>
        <taxon>Clostridia</taxon>
        <taxon>Eubacteriales</taxon>
        <taxon>Oscillospiraceae</taxon>
        <taxon>Brotocaccenecus</taxon>
    </lineage>
</organism>
<dbReference type="InterPro" id="IPR050377">
    <property type="entry name" value="Radical_SAM_PqqE_MftC-like"/>
</dbReference>
<keyword evidence="4" id="KW-0411">Iron-sulfur</keyword>
<dbReference type="GO" id="GO:0003824">
    <property type="term" value="F:catalytic activity"/>
    <property type="evidence" value="ECO:0007669"/>
    <property type="project" value="InterPro"/>
</dbReference>
<evidence type="ECO:0000256" key="3">
    <source>
        <dbReference type="ARBA" id="ARBA00023004"/>
    </source>
</evidence>
<name>A0AAE3DDT7_9FIRM</name>
<dbReference type="PANTHER" id="PTHR11228">
    <property type="entry name" value="RADICAL SAM DOMAIN PROTEIN"/>
    <property type="match status" value="1"/>
</dbReference>
<evidence type="ECO:0000256" key="1">
    <source>
        <dbReference type="ARBA" id="ARBA00022691"/>
    </source>
</evidence>
<dbReference type="CDD" id="cd01335">
    <property type="entry name" value="Radical_SAM"/>
    <property type="match status" value="1"/>
</dbReference>
<dbReference type="EMBL" id="JAJEPW010000008">
    <property type="protein sequence ID" value="MCC2128780.1"/>
    <property type="molecule type" value="Genomic_DNA"/>
</dbReference>
<dbReference type="GO" id="GO:0051536">
    <property type="term" value="F:iron-sulfur cluster binding"/>
    <property type="evidence" value="ECO:0007669"/>
    <property type="project" value="UniProtKB-KW"/>
</dbReference>
<keyword evidence="3" id="KW-0408">Iron</keyword>
<evidence type="ECO:0000313" key="6">
    <source>
        <dbReference type="EMBL" id="MCC2128780.1"/>
    </source>
</evidence>
<gene>
    <name evidence="6" type="ORF">LKD37_04460</name>
</gene>
<dbReference type="Pfam" id="PF04055">
    <property type="entry name" value="Radical_SAM"/>
    <property type="match status" value="1"/>
</dbReference>
<proteinExistence type="predicted"/>
<evidence type="ECO:0000313" key="7">
    <source>
        <dbReference type="Proteomes" id="UP001199319"/>
    </source>
</evidence>
<dbReference type="Proteomes" id="UP001199319">
    <property type="component" value="Unassembled WGS sequence"/>
</dbReference>
<dbReference type="PANTHER" id="PTHR11228:SF7">
    <property type="entry name" value="PQQA PEPTIDE CYCLASE"/>
    <property type="match status" value="1"/>
</dbReference>
<evidence type="ECO:0000256" key="2">
    <source>
        <dbReference type="ARBA" id="ARBA00022723"/>
    </source>
</evidence>
<reference evidence="6" key="1">
    <citation type="submission" date="2021-10" db="EMBL/GenBank/DDBJ databases">
        <title>Anaerobic single-cell dispensing facilitates the cultivation of human gut bacteria.</title>
        <authorList>
            <person name="Afrizal A."/>
        </authorList>
    </citation>
    <scope>NUCLEOTIDE SEQUENCE</scope>
    <source>
        <strain evidence="6">CLA-AA-H272</strain>
    </source>
</reference>
<dbReference type="InterPro" id="IPR007197">
    <property type="entry name" value="rSAM"/>
</dbReference>
<dbReference type="AlphaFoldDB" id="A0AAE3DDT7"/>
<dbReference type="RefSeq" id="WP_302928088.1">
    <property type="nucleotide sequence ID" value="NZ_JAJEPW010000008.1"/>
</dbReference>
<dbReference type="SFLD" id="SFLDS00029">
    <property type="entry name" value="Radical_SAM"/>
    <property type="match status" value="1"/>
</dbReference>
<keyword evidence="1" id="KW-0949">S-adenosyl-L-methionine</keyword>
<dbReference type="GO" id="GO:0046872">
    <property type="term" value="F:metal ion binding"/>
    <property type="evidence" value="ECO:0007669"/>
    <property type="project" value="UniProtKB-KW"/>
</dbReference>
<dbReference type="SUPFAM" id="SSF102114">
    <property type="entry name" value="Radical SAM enzymes"/>
    <property type="match status" value="1"/>
</dbReference>
<evidence type="ECO:0000256" key="4">
    <source>
        <dbReference type="ARBA" id="ARBA00023014"/>
    </source>
</evidence>
<feature type="domain" description="Radical SAM core" evidence="5">
    <location>
        <begin position="14"/>
        <end position="110"/>
    </location>
</feature>